<evidence type="ECO:0000313" key="4">
    <source>
        <dbReference type="Proteomes" id="UP000305673"/>
    </source>
</evidence>
<organism evidence="3 4">
    <name type="scientific">Rhizobium indicum</name>
    <dbReference type="NCBI Taxonomy" id="2583231"/>
    <lineage>
        <taxon>Bacteria</taxon>
        <taxon>Pseudomonadati</taxon>
        <taxon>Pseudomonadota</taxon>
        <taxon>Alphaproteobacteria</taxon>
        <taxon>Hyphomicrobiales</taxon>
        <taxon>Rhizobiaceae</taxon>
        <taxon>Rhizobium/Agrobacterium group</taxon>
        <taxon>Rhizobium</taxon>
    </lineage>
</organism>
<dbReference type="InterPro" id="IPR010982">
    <property type="entry name" value="Lambda_DNA-bd_dom_sf"/>
</dbReference>
<evidence type="ECO:0000313" key="3">
    <source>
        <dbReference type="EMBL" id="QKK16293.1"/>
    </source>
</evidence>
<accession>A0ABX6PBE0</accession>
<dbReference type="SMART" id="SM00530">
    <property type="entry name" value="HTH_XRE"/>
    <property type="match status" value="1"/>
</dbReference>
<dbReference type="PANTHER" id="PTHR43236">
    <property type="entry name" value="ANTITOXIN HIGA1"/>
    <property type="match status" value="1"/>
</dbReference>
<name>A0ABX6PBE0_9HYPH</name>
<keyword evidence="4" id="KW-1185">Reference proteome</keyword>
<proteinExistence type="inferred from homology"/>
<sequence length="419" mass="47161">MAPDASTATIKFSPDAPNPKQFRYHSVMPATIKRERPIYNPAVLRWARERRGLDIEHVAEKLHQSVARIQAWENASEVPTVNQARTLADLYERSFMEFFLDELPPVKEPLLIPDFRAHRGMTIPREVVALKDIQYWAEAQRENALDLFEEVGEQEPRFPDILGCTTAANPEDVARIAREAMDFSIETQLAFKSADQVKFPAILRRHIEKLGVLTLKNTALRDVGARGMCIAKFPLPVIVFGNEAPTAQAFTLAHELAHLTLHQSGIIAPLSAQPSTTVEGWCDRFAAAFLMPRTTVIARAGPVPTQPAPFISDGNVNDLASTFRVSAHAMLIRLVHLGYVLPAFYWSIKKPQFEQQEASYKSFGRSEYYGTRFRNALGDLYTGLVIEAWSNGRITNHNAAQYMGIKNLQHLNDIRDHFS</sequence>
<dbReference type="Pfam" id="PF06114">
    <property type="entry name" value="Peptidase_M78"/>
    <property type="match status" value="1"/>
</dbReference>
<dbReference type="Proteomes" id="UP000305673">
    <property type="component" value="Chromosome"/>
</dbReference>
<dbReference type="EMBL" id="CP054021">
    <property type="protein sequence ID" value="QKK16293.1"/>
    <property type="molecule type" value="Genomic_DNA"/>
</dbReference>
<dbReference type="RefSeq" id="WP_138387918.1">
    <property type="nucleotide sequence ID" value="NZ_CP054021.1"/>
</dbReference>
<dbReference type="PANTHER" id="PTHR43236:SF2">
    <property type="entry name" value="BLL0069 PROTEIN"/>
    <property type="match status" value="1"/>
</dbReference>
<comment type="similarity">
    <text evidence="1">Belongs to the short-chain fatty acyl-CoA assimilation regulator (ScfR) family.</text>
</comment>
<reference evidence="3 4" key="1">
    <citation type="submission" date="2020-05" db="EMBL/GenBank/DDBJ databases">
        <title>Genome sequences of pea root nodulating Rhizobium spp.</title>
        <authorList>
            <person name="Rahi P."/>
        </authorList>
    </citation>
    <scope>NUCLEOTIDE SEQUENCE [LARGE SCALE GENOMIC DNA]</scope>
    <source>
        <strain evidence="4">JKLM 12A2</strain>
    </source>
</reference>
<dbReference type="InterPro" id="IPR001387">
    <property type="entry name" value="Cro/C1-type_HTH"/>
</dbReference>
<dbReference type="InterPro" id="IPR052345">
    <property type="entry name" value="Rad_response_metalloprotease"/>
</dbReference>
<dbReference type="Pfam" id="PF13560">
    <property type="entry name" value="HTH_31"/>
    <property type="match status" value="1"/>
</dbReference>
<dbReference type="Gene3D" id="1.10.260.40">
    <property type="entry name" value="lambda repressor-like DNA-binding domains"/>
    <property type="match status" value="1"/>
</dbReference>
<feature type="domain" description="HTH cro/C1-type" evidence="2">
    <location>
        <begin position="44"/>
        <end position="98"/>
    </location>
</feature>
<gene>
    <name evidence="3" type="ORF">FFM53_007755</name>
</gene>
<evidence type="ECO:0000259" key="2">
    <source>
        <dbReference type="PROSITE" id="PS50943"/>
    </source>
</evidence>
<dbReference type="Gene3D" id="1.10.10.2910">
    <property type="match status" value="1"/>
</dbReference>
<evidence type="ECO:0000256" key="1">
    <source>
        <dbReference type="ARBA" id="ARBA00007227"/>
    </source>
</evidence>
<dbReference type="CDD" id="cd00093">
    <property type="entry name" value="HTH_XRE"/>
    <property type="match status" value="1"/>
</dbReference>
<dbReference type="InterPro" id="IPR010359">
    <property type="entry name" value="IrrE_HExxH"/>
</dbReference>
<dbReference type="PROSITE" id="PS50943">
    <property type="entry name" value="HTH_CROC1"/>
    <property type="match status" value="1"/>
</dbReference>
<protein>
    <submittedName>
        <fullName evidence="3">ImmA/IrrE family metallo-endopeptidase</fullName>
    </submittedName>
</protein>
<dbReference type="SUPFAM" id="SSF47413">
    <property type="entry name" value="lambda repressor-like DNA-binding domains"/>
    <property type="match status" value="1"/>
</dbReference>